<dbReference type="EMBL" id="JBGFFX010000006">
    <property type="protein sequence ID" value="MEY8771182.1"/>
    <property type="molecule type" value="Genomic_DNA"/>
</dbReference>
<organism evidence="4 5">
    <name type="scientific">Erwinia aeris</name>
    <dbReference type="NCBI Taxonomy" id="3239803"/>
    <lineage>
        <taxon>Bacteria</taxon>
        <taxon>Pseudomonadati</taxon>
        <taxon>Pseudomonadota</taxon>
        <taxon>Gammaproteobacteria</taxon>
        <taxon>Enterobacterales</taxon>
        <taxon>Erwiniaceae</taxon>
        <taxon>Erwinia</taxon>
    </lineage>
</organism>
<dbReference type="PANTHER" id="PTHR30328:SF54">
    <property type="entry name" value="HTH-TYPE TRANSCRIPTIONAL REPRESSOR SCO4008"/>
    <property type="match status" value="1"/>
</dbReference>
<evidence type="ECO:0000256" key="2">
    <source>
        <dbReference type="PROSITE-ProRule" id="PRU00335"/>
    </source>
</evidence>
<keyword evidence="1 2" id="KW-0238">DNA-binding</keyword>
<evidence type="ECO:0000313" key="5">
    <source>
        <dbReference type="Proteomes" id="UP001565243"/>
    </source>
</evidence>
<dbReference type="InterPro" id="IPR001647">
    <property type="entry name" value="HTH_TetR"/>
</dbReference>
<feature type="domain" description="HTH tetR-type" evidence="3">
    <location>
        <begin position="12"/>
        <end position="72"/>
    </location>
</feature>
<evidence type="ECO:0000313" key="4">
    <source>
        <dbReference type="EMBL" id="MEY8771182.1"/>
    </source>
</evidence>
<dbReference type="SUPFAM" id="SSF46689">
    <property type="entry name" value="Homeodomain-like"/>
    <property type="match status" value="1"/>
</dbReference>
<dbReference type="PROSITE" id="PS50977">
    <property type="entry name" value="HTH_TETR_2"/>
    <property type="match status" value="1"/>
</dbReference>
<dbReference type="Gene3D" id="1.10.357.10">
    <property type="entry name" value="Tetracycline Repressor, domain 2"/>
    <property type="match status" value="1"/>
</dbReference>
<gene>
    <name evidence="4" type="ORF">AB6T85_12215</name>
</gene>
<evidence type="ECO:0000256" key="1">
    <source>
        <dbReference type="ARBA" id="ARBA00023125"/>
    </source>
</evidence>
<dbReference type="PRINTS" id="PR00455">
    <property type="entry name" value="HTHTETR"/>
</dbReference>
<reference evidence="4 5" key="1">
    <citation type="submission" date="2024-07" db="EMBL/GenBank/DDBJ databases">
        <authorList>
            <person name="Hebao G."/>
        </authorList>
    </citation>
    <scope>NUCLEOTIDE SEQUENCE [LARGE SCALE GENOMIC DNA]</scope>
    <source>
        <strain evidence="4 5">ACCC 02193</strain>
    </source>
</reference>
<protein>
    <submittedName>
        <fullName evidence="4">TetR family transcriptional regulator</fullName>
    </submittedName>
</protein>
<feature type="DNA-binding region" description="H-T-H motif" evidence="2">
    <location>
        <begin position="35"/>
        <end position="54"/>
    </location>
</feature>
<dbReference type="InterPro" id="IPR050109">
    <property type="entry name" value="HTH-type_TetR-like_transc_reg"/>
</dbReference>
<dbReference type="InterPro" id="IPR009057">
    <property type="entry name" value="Homeodomain-like_sf"/>
</dbReference>
<name>A0ABV4E8Q0_9GAMM</name>
<proteinExistence type="predicted"/>
<dbReference type="Proteomes" id="UP001565243">
    <property type="component" value="Unassembled WGS sequence"/>
</dbReference>
<dbReference type="InterPro" id="IPR036271">
    <property type="entry name" value="Tet_transcr_reg_TetR-rel_C_sf"/>
</dbReference>
<dbReference type="Pfam" id="PF00440">
    <property type="entry name" value="TetR_N"/>
    <property type="match status" value="1"/>
</dbReference>
<dbReference type="Pfam" id="PF17938">
    <property type="entry name" value="TetR_C_29"/>
    <property type="match status" value="1"/>
</dbReference>
<dbReference type="InterPro" id="IPR041474">
    <property type="entry name" value="NicS_C"/>
</dbReference>
<accession>A0ABV4E8Q0</accession>
<sequence>MPALAKRKNDPEGLKKRILAGALATFAEFGLQGARMEQIADHADTTKRMVVYHFTNKENLYMAVLEQVYQAIRQHETELNLTELPPQLAMQRLAEASFDYHLSHPDFMRLVCSENLMRGRYISQSARIKTLNQSALNVLEEILTRGKADGVFDPNVNTVDVHRLISSICTHNVSNRYTFNTLFGDNESEQQSIARNRQLVVDATLRYLRPGAA</sequence>
<dbReference type="PANTHER" id="PTHR30328">
    <property type="entry name" value="TRANSCRIPTIONAL REPRESSOR"/>
    <property type="match status" value="1"/>
</dbReference>
<comment type="caution">
    <text evidence="4">The sequence shown here is derived from an EMBL/GenBank/DDBJ whole genome shotgun (WGS) entry which is preliminary data.</text>
</comment>
<keyword evidence="5" id="KW-1185">Reference proteome</keyword>
<evidence type="ECO:0000259" key="3">
    <source>
        <dbReference type="PROSITE" id="PS50977"/>
    </source>
</evidence>
<dbReference type="SUPFAM" id="SSF48498">
    <property type="entry name" value="Tetracyclin repressor-like, C-terminal domain"/>
    <property type="match status" value="1"/>
</dbReference>
<dbReference type="RefSeq" id="WP_253460391.1">
    <property type="nucleotide sequence ID" value="NZ_JBGFFX010000006.1"/>
</dbReference>